<dbReference type="InterPro" id="IPR039373">
    <property type="entry name" value="Peptidase_M28B"/>
</dbReference>
<evidence type="ECO:0000256" key="2">
    <source>
        <dbReference type="SAM" id="Phobius"/>
    </source>
</evidence>
<dbReference type="Pfam" id="PF04389">
    <property type="entry name" value="Peptidase_M28"/>
    <property type="match status" value="1"/>
</dbReference>
<dbReference type="PANTHER" id="PTHR10404:SF46">
    <property type="entry name" value="VACUOLAR PROTEIN SORTING-ASSOCIATED PROTEIN 70"/>
    <property type="match status" value="1"/>
</dbReference>
<keyword evidence="2" id="KW-1133">Transmembrane helix</keyword>
<dbReference type="FunFam" id="3.40.630.10:FF:000101">
    <property type="entry name" value="N-acetylated alpha-linked acidic dipeptidase like 1"/>
    <property type="match status" value="1"/>
</dbReference>
<protein>
    <recommendedName>
        <fullName evidence="8">Glutamate carboxypeptidase</fullName>
    </recommendedName>
</protein>
<comment type="caution">
    <text evidence="6">The sequence shown here is derived from an EMBL/GenBank/DDBJ whole genome shotgun (WGS) entry which is preliminary data.</text>
</comment>
<feature type="transmembrane region" description="Helical" evidence="2">
    <location>
        <begin position="73"/>
        <end position="91"/>
    </location>
</feature>
<dbReference type="Gene3D" id="3.50.30.30">
    <property type="match status" value="1"/>
</dbReference>
<dbReference type="Gene3D" id="3.40.630.10">
    <property type="entry name" value="Zn peptidases"/>
    <property type="match status" value="1"/>
</dbReference>
<feature type="domain" description="Peptidase M28" evidence="5">
    <location>
        <begin position="415"/>
        <end position="603"/>
    </location>
</feature>
<dbReference type="EMBL" id="JAEPRA010000014">
    <property type="protein sequence ID" value="KAG2175952.1"/>
    <property type="molecule type" value="Genomic_DNA"/>
</dbReference>
<dbReference type="CDD" id="cd08022">
    <property type="entry name" value="M28_PSMA_like"/>
    <property type="match status" value="1"/>
</dbReference>
<dbReference type="InterPro" id="IPR046450">
    <property type="entry name" value="PA_dom_sf"/>
</dbReference>
<dbReference type="FunFam" id="3.50.30.30:FF:000008">
    <property type="entry name" value="Glutamate carboxypeptidase 2"/>
    <property type="match status" value="1"/>
</dbReference>
<dbReference type="InterPro" id="IPR007365">
    <property type="entry name" value="TFR-like_dimer_dom"/>
</dbReference>
<feature type="domain" description="Transferrin receptor-like dimerisation" evidence="4">
    <location>
        <begin position="663"/>
        <end position="773"/>
    </location>
</feature>
<evidence type="ECO:0000313" key="7">
    <source>
        <dbReference type="Proteomes" id="UP000612746"/>
    </source>
</evidence>
<organism evidence="6 7">
    <name type="scientific">Umbelopsis vinacea</name>
    <dbReference type="NCBI Taxonomy" id="44442"/>
    <lineage>
        <taxon>Eukaryota</taxon>
        <taxon>Fungi</taxon>
        <taxon>Fungi incertae sedis</taxon>
        <taxon>Mucoromycota</taxon>
        <taxon>Mucoromycotina</taxon>
        <taxon>Umbelopsidomycetes</taxon>
        <taxon>Umbelopsidales</taxon>
        <taxon>Umbelopsidaceae</taxon>
        <taxon>Umbelopsis</taxon>
    </lineage>
</organism>
<evidence type="ECO:0008006" key="8">
    <source>
        <dbReference type="Google" id="ProtNLM"/>
    </source>
</evidence>
<dbReference type="OrthoDB" id="5841748at2759"/>
<evidence type="ECO:0000256" key="1">
    <source>
        <dbReference type="ARBA" id="ARBA00005634"/>
    </source>
</evidence>
<sequence length="781" mass="87274">MVETDNKIDDKGRYKSHGIDSWSETQQVQKATAFETETTPLLSKVAAANHAGLPDYSAFLEAAEEKLGSAAKFIKVIVAIVFLVWYIATTISKFRRQDKLCSHEFPPELTSDEAKNIILDTPNSFKLREYLVNYTSVAHVAGTESDRLQAEWTRDKLVEFGIPDVEIETYWPLLNYPKNHRVAIVSGPEHLHYEAKLREDVAPGDDTSKRQDDVPTFHGYSKGGNVTAPIIYVNYGRIEDFRLLASRGVQMNGTIALVRYGENFRGLKVTAAEQFGCVGVLIYSDPIDDGPVSKPGIENPAKPYPEGPWRARSSVQRGSVQPFSLMAGDPLTPGYAAKENVTRLAINETIGIAKIPSMPISWEDAVPLFKALFGHGRVIESWKGGLDNAMYFYGPSMAEVNLVNEIENKITPIWNVIGKIQGREKGAKAIVLGNHRDAWVYGAIDPSSGSAIMLELARTFGILLKHGWKPRRTIIFASWDAEEYGMVGSTEWVEDHKEWLDNKAICYLNVDMAVSGPHFAATGSPSLNQLLYEVTKQVPDPKTHLSIYDTWLKDSKDHADEPFVGTLGSGSDYVAFVDHVGIASVDIRFTGEFGVYHSNYDSLYWMDHFGDPTYQYHVALTQIWGLMAFHLANDRLLNMNAKPYAVFIAEQYRILKKLTPLRDFSNLESAIKSFIDAADILDAQVLLFKEGRGKTPIGDINSRLSFFERRFIDPEGIQGRDWFKHVIIAPGLWTGYAAQTFPAIVEAIENGNETAITHTMNRAALYIEKAAKFVAGRRSFH</sequence>
<dbReference type="SUPFAM" id="SSF47672">
    <property type="entry name" value="Transferrin receptor-like dimerisation domain"/>
    <property type="match status" value="1"/>
</dbReference>
<evidence type="ECO:0000259" key="3">
    <source>
        <dbReference type="Pfam" id="PF02225"/>
    </source>
</evidence>
<dbReference type="InterPro" id="IPR003137">
    <property type="entry name" value="PA_domain"/>
</dbReference>
<name>A0A8H7PKY6_9FUNG</name>
<dbReference type="SUPFAM" id="SSF53187">
    <property type="entry name" value="Zn-dependent exopeptidases"/>
    <property type="match status" value="1"/>
</dbReference>
<keyword evidence="2" id="KW-0812">Transmembrane</keyword>
<dbReference type="CDD" id="cd02121">
    <property type="entry name" value="PA_GCPII_like"/>
    <property type="match status" value="1"/>
</dbReference>
<comment type="similarity">
    <text evidence="1">Belongs to the peptidase M28 family. M28B subfamily.</text>
</comment>
<keyword evidence="7" id="KW-1185">Reference proteome</keyword>
<evidence type="ECO:0000259" key="5">
    <source>
        <dbReference type="Pfam" id="PF04389"/>
    </source>
</evidence>
<reference evidence="6" key="1">
    <citation type="submission" date="2020-12" db="EMBL/GenBank/DDBJ databases">
        <title>Metabolic potential, ecology and presence of endohyphal bacteria is reflected in genomic diversity of Mucoromycotina.</title>
        <authorList>
            <person name="Muszewska A."/>
            <person name="Okrasinska A."/>
            <person name="Steczkiewicz K."/>
            <person name="Drgas O."/>
            <person name="Orlowska M."/>
            <person name="Perlinska-Lenart U."/>
            <person name="Aleksandrzak-Piekarczyk T."/>
            <person name="Szatraj K."/>
            <person name="Zielenkiewicz U."/>
            <person name="Pilsyk S."/>
            <person name="Malc E."/>
            <person name="Mieczkowski P."/>
            <person name="Kruszewska J.S."/>
            <person name="Biernat P."/>
            <person name="Pawlowska J."/>
        </authorList>
    </citation>
    <scope>NUCLEOTIDE SEQUENCE</scope>
    <source>
        <strain evidence="6">WA0000051536</strain>
    </source>
</reference>
<dbReference type="InterPro" id="IPR007484">
    <property type="entry name" value="Peptidase_M28"/>
</dbReference>
<evidence type="ECO:0000259" key="4">
    <source>
        <dbReference type="Pfam" id="PF04253"/>
    </source>
</evidence>
<dbReference type="SUPFAM" id="SSF52025">
    <property type="entry name" value="PA domain"/>
    <property type="match status" value="1"/>
</dbReference>
<feature type="domain" description="PA" evidence="3">
    <location>
        <begin position="226"/>
        <end position="290"/>
    </location>
</feature>
<proteinExistence type="inferred from homology"/>
<dbReference type="Pfam" id="PF04253">
    <property type="entry name" value="TFR_dimer"/>
    <property type="match status" value="1"/>
</dbReference>
<accession>A0A8H7PKY6</accession>
<dbReference type="GO" id="GO:0004180">
    <property type="term" value="F:carboxypeptidase activity"/>
    <property type="evidence" value="ECO:0007669"/>
    <property type="project" value="TreeGrafter"/>
</dbReference>
<dbReference type="InterPro" id="IPR036757">
    <property type="entry name" value="TFR-like_dimer_dom_sf"/>
</dbReference>
<dbReference type="AlphaFoldDB" id="A0A8H7PKY6"/>
<gene>
    <name evidence="6" type="ORF">INT44_000430</name>
</gene>
<dbReference type="Gene3D" id="1.20.930.40">
    <property type="entry name" value="Transferrin receptor-like, dimerisation domain"/>
    <property type="match status" value="1"/>
</dbReference>
<dbReference type="Pfam" id="PF02225">
    <property type="entry name" value="PA"/>
    <property type="match status" value="1"/>
</dbReference>
<keyword evidence="2" id="KW-0472">Membrane</keyword>
<evidence type="ECO:0000313" key="6">
    <source>
        <dbReference type="EMBL" id="KAG2175952.1"/>
    </source>
</evidence>
<dbReference type="PANTHER" id="PTHR10404">
    <property type="entry name" value="N-ACETYLATED-ALPHA-LINKED ACIDIC DIPEPTIDASE"/>
    <property type="match status" value="1"/>
</dbReference>
<dbReference type="Proteomes" id="UP000612746">
    <property type="component" value="Unassembled WGS sequence"/>
</dbReference>